<dbReference type="AlphaFoldDB" id="B8F6U0"/>
<accession>B8F6U0</accession>
<keyword evidence="2" id="KW-1185">Reference proteome</keyword>
<dbReference type="EMBL" id="CP001321">
    <property type="protein sequence ID" value="ACL33042.1"/>
    <property type="molecule type" value="Genomic_DNA"/>
</dbReference>
<proteinExistence type="predicted"/>
<dbReference type="HOGENOM" id="CLU_3007948_0_0_6"/>
<evidence type="ECO:0000313" key="2">
    <source>
        <dbReference type="Proteomes" id="UP000006743"/>
    </source>
</evidence>
<sequence>MFGKNSVRNQPPLAQQFAKIIPIPNTKPPNTVANRGIGVFGMVISPNSLKLKNPMD</sequence>
<dbReference type="Proteomes" id="UP000006743">
    <property type="component" value="Chromosome"/>
</dbReference>
<protein>
    <submittedName>
        <fullName evidence="1">Uncharacterized protein</fullName>
    </submittedName>
</protein>
<organism evidence="1 2">
    <name type="scientific">Glaesserella parasuis serovar 5 (strain SH0165)</name>
    <name type="common">Haemophilus parasuis</name>
    <dbReference type="NCBI Taxonomy" id="557723"/>
    <lineage>
        <taxon>Bacteria</taxon>
        <taxon>Pseudomonadati</taxon>
        <taxon>Pseudomonadota</taxon>
        <taxon>Gammaproteobacteria</taxon>
        <taxon>Pasteurellales</taxon>
        <taxon>Pasteurellaceae</taxon>
        <taxon>Glaesserella</taxon>
    </lineage>
</organism>
<evidence type="ECO:0000313" key="1">
    <source>
        <dbReference type="EMBL" id="ACL33042.1"/>
    </source>
</evidence>
<dbReference type="KEGG" id="hap:HAPS_1480"/>
<name>B8F6U0_GLAP5</name>
<gene>
    <name evidence="1" type="ordered locus">HAPS_1480</name>
</gene>
<reference evidence="1 2" key="1">
    <citation type="journal article" date="2009" name="J. Bacteriol.">
        <title>Complete genome sequence of Haemophilus parasuis SH0165.</title>
        <authorList>
            <person name="Yue M."/>
            <person name="Yang F."/>
            <person name="Yang J."/>
            <person name="Bei W."/>
            <person name="Cai X."/>
            <person name="Chen L."/>
            <person name="Dong J."/>
            <person name="Zhou R."/>
            <person name="Jin M."/>
            <person name="Jin Q."/>
            <person name="Chen H."/>
        </authorList>
    </citation>
    <scope>NUCLEOTIDE SEQUENCE [LARGE SCALE GENOMIC DNA]</scope>
    <source>
        <strain evidence="1 2">SH0165</strain>
    </source>
</reference>